<dbReference type="SUPFAM" id="SSF55073">
    <property type="entry name" value="Nucleotide cyclase"/>
    <property type="match status" value="1"/>
</dbReference>
<protein>
    <submittedName>
        <fullName evidence="2">GGDEF domain-containing protein</fullName>
    </submittedName>
</protein>
<sequence length="363" mass="41295">MDIGIKDTQINEALHESLLQRDFLLQLRKADQKVLEHVANSASFIIYVEQIISSIQALFPSTLKPCVLWCDEELTQWRVMNYQDWPGLGDSLGSLPHVPQSLATFVASPSRSFARETNLVARADWSRWQDFLAEHFIDTCDMVSIQDDQKNWFTFCLFSPKFSSDYETQTHYWALEQVLHSIPQWIKAMVTRCQTDITLQQHTNEITGLLQPHAFAKALDMMLRDARRYFQRLAFVSVLVSEEAEEDELKLLSDILRETLRDNDLLANVSDHEFVMAMRISQLDDAPVVAEKVQSALLKADPSQISALSGGVKIGVALYPEQANHDKLYFASVAAANAVTESMGYRLEYYGKFVKDLDEAYGA</sequence>
<name>A0ABS0ZAZ6_9GAMM</name>
<dbReference type="Proteomes" id="UP000598488">
    <property type="component" value="Unassembled WGS sequence"/>
</dbReference>
<gene>
    <name evidence="2" type="ORF">JHD44_06890</name>
</gene>
<dbReference type="InterPro" id="IPR029787">
    <property type="entry name" value="Nucleotide_cyclase"/>
</dbReference>
<proteinExistence type="predicted"/>
<reference evidence="2 3" key="1">
    <citation type="submission" date="2020-12" db="EMBL/GenBank/DDBJ databases">
        <title>Comparative genome analysis of fungal antagonists Marinomonas ostreistagni 398 and M. spartinae 468.</title>
        <authorList>
            <person name="Fields J.L."/>
            <person name="Mavrodi O.V."/>
            <person name="Biber P.D."/>
            <person name="Indest K.J."/>
            <person name="Mavrodi D.V."/>
        </authorList>
    </citation>
    <scope>NUCLEOTIDE SEQUENCE [LARGE SCALE GENOMIC DNA]</scope>
    <source>
        <strain evidence="2 3">USM7</strain>
    </source>
</reference>
<keyword evidence="3" id="KW-1185">Reference proteome</keyword>
<dbReference type="PROSITE" id="PS50887">
    <property type="entry name" value="GGDEF"/>
    <property type="match status" value="1"/>
</dbReference>
<dbReference type="EMBL" id="JAEMUH010000005">
    <property type="protein sequence ID" value="MBJ7550403.1"/>
    <property type="molecule type" value="Genomic_DNA"/>
</dbReference>
<organism evidence="2 3">
    <name type="scientific">Marinomonas ostreistagni</name>
    <dbReference type="NCBI Taxonomy" id="359209"/>
    <lineage>
        <taxon>Bacteria</taxon>
        <taxon>Pseudomonadati</taxon>
        <taxon>Pseudomonadota</taxon>
        <taxon>Gammaproteobacteria</taxon>
        <taxon>Oceanospirillales</taxon>
        <taxon>Oceanospirillaceae</taxon>
        <taxon>Marinomonas</taxon>
    </lineage>
</organism>
<evidence type="ECO:0000313" key="3">
    <source>
        <dbReference type="Proteomes" id="UP000598488"/>
    </source>
</evidence>
<dbReference type="Gene3D" id="3.30.70.270">
    <property type="match status" value="1"/>
</dbReference>
<accession>A0ABS0ZAZ6</accession>
<evidence type="ECO:0000313" key="2">
    <source>
        <dbReference type="EMBL" id="MBJ7550403.1"/>
    </source>
</evidence>
<comment type="caution">
    <text evidence="2">The sequence shown here is derived from an EMBL/GenBank/DDBJ whole genome shotgun (WGS) entry which is preliminary data.</text>
</comment>
<dbReference type="RefSeq" id="WP_199462026.1">
    <property type="nucleotide sequence ID" value="NZ_JAEMUH010000005.1"/>
</dbReference>
<feature type="domain" description="GGDEF" evidence="1">
    <location>
        <begin position="231"/>
        <end position="352"/>
    </location>
</feature>
<dbReference type="InterPro" id="IPR000160">
    <property type="entry name" value="GGDEF_dom"/>
</dbReference>
<dbReference type="InterPro" id="IPR043128">
    <property type="entry name" value="Rev_trsase/Diguanyl_cyclase"/>
</dbReference>
<evidence type="ECO:0000259" key="1">
    <source>
        <dbReference type="PROSITE" id="PS50887"/>
    </source>
</evidence>